<keyword evidence="7" id="KW-0347">Helicase</keyword>
<dbReference type="GO" id="GO:0005524">
    <property type="term" value="F:ATP binding"/>
    <property type="evidence" value="ECO:0007669"/>
    <property type="project" value="UniProtKB-KW"/>
</dbReference>
<comment type="caution">
    <text evidence="18">The sequence shown here is derived from an EMBL/GenBank/DDBJ whole genome shotgun (WGS) entry which is preliminary data.</text>
</comment>
<organism evidence="18 19">
    <name type="scientific">Reinekea blandensis MED297</name>
    <dbReference type="NCBI Taxonomy" id="314283"/>
    <lineage>
        <taxon>Bacteria</taxon>
        <taxon>Pseudomonadati</taxon>
        <taxon>Pseudomonadota</taxon>
        <taxon>Gammaproteobacteria</taxon>
        <taxon>Oceanospirillales</taxon>
        <taxon>Saccharospirillaceae</taxon>
        <taxon>Reinekea</taxon>
    </lineage>
</organism>
<dbReference type="InterPro" id="IPR011604">
    <property type="entry name" value="PDDEXK-like_dom_sf"/>
</dbReference>
<dbReference type="PANTHER" id="PTHR11472">
    <property type="entry name" value="DNA REPAIR DEAD HELICASE RAD3/XP-D SUBFAMILY MEMBER"/>
    <property type="match status" value="1"/>
</dbReference>
<dbReference type="RefSeq" id="WP_008047957.1">
    <property type="nucleotide sequence ID" value="NZ_CH724154.1"/>
</dbReference>
<dbReference type="GO" id="GO:0003677">
    <property type="term" value="F:DNA binding"/>
    <property type="evidence" value="ECO:0007669"/>
    <property type="project" value="UniProtKB-KW"/>
</dbReference>
<sequence>MTRFKVSVRALAAFNQTNGHLIGSARPSPSAFEGQHTHRLVQDNRPDHTRTEVSLSATWCNPSFELVISGRADCIADNTIEEIKTSRVPAQDIPDSVRAQHRMQAEIYAALFALSHPECSELIVTVTYVHPQTLHEWQDSKRCQRETLIEAFFSYCARYDHWLQSVHQHRQQRQQWLQDLTFPYPSMRVEQRRMAENVYKACATGAHLTVEAPTGTGKTLAALFPALKAMPQNSAQSVFFLTMKTTGRDAAEQALTAIDPQAQLSTVFLSAKTRACLSPDTACDGNVCPFAQDYFSKRERVWPQLLAQTRWSDEALKTLAEQEQICPYYLAQDWASWSDVVIADINYIYDTTAVQPYLLKEIDNQAMVLIDECHNLIDRGRMIFSDVFRGALIQQVLKEVPKVIQQEVRKLQRQLRNACKDQPAGLSTTLPQSLCHQMREFIARSPVLLQENPSYEPSVQWQELIFACARFARLNELANLADFRWRYQDGNTHERQVELICLNPSPLLQQKHDLVHNVIGFSATLQPWSYSNQLNGLSNAVVQSLPSPFQPAQFQVYLANDVSTRFRDRHRLAGSLGFTLERIVNSPCNSMVFFSSYQQLRQCTSALHRSEYLLIQQPGWQSTDRDAILQRFRSEQGLTLMTVLGGVFAEGIDLPGTALEQVVIVGPGLPQVNDVNNAIRERMTEQQFNGFDYAYVFPGLQKVLQAAGRCVRTESDRGDILLIDDRFSGYQQNGWLPDHWSIRSGPLSSWASVFADAPPSS</sequence>
<dbReference type="Gene3D" id="1.10.30.20">
    <property type="entry name" value="Bacterial XPD DNA helicase, FeS cluster domain"/>
    <property type="match status" value="1"/>
</dbReference>
<keyword evidence="19" id="KW-1185">Reference proteome</keyword>
<evidence type="ECO:0000256" key="1">
    <source>
        <dbReference type="ARBA" id="ARBA00001966"/>
    </source>
</evidence>
<dbReference type="Pfam" id="PF00270">
    <property type="entry name" value="DEAD"/>
    <property type="match status" value="1"/>
</dbReference>
<dbReference type="GO" id="GO:0043139">
    <property type="term" value="F:5'-3' DNA helicase activity"/>
    <property type="evidence" value="ECO:0007669"/>
    <property type="project" value="UniProtKB-EC"/>
</dbReference>
<comment type="cofactor">
    <cofactor evidence="1">
        <name>[4Fe-4S] cluster</name>
        <dbReference type="ChEBI" id="CHEBI:49883"/>
    </cofactor>
</comment>
<dbReference type="GO" id="GO:0006281">
    <property type="term" value="P:DNA repair"/>
    <property type="evidence" value="ECO:0007669"/>
    <property type="project" value="UniProtKB-KW"/>
</dbReference>
<dbReference type="SMART" id="SM00487">
    <property type="entry name" value="DEXDc"/>
    <property type="match status" value="1"/>
</dbReference>
<dbReference type="PANTHER" id="PTHR11472:SF34">
    <property type="entry name" value="REGULATOR OF TELOMERE ELONGATION HELICASE 1"/>
    <property type="match status" value="1"/>
</dbReference>
<dbReference type="Gene3D" id="1.10.275.40">
    <property type="match status" value="1"/>
</dbReference>
<keyword evidence="13" id="KW-0413">Isomerase</keyword>
<evidence type="ECO:0000256" key="6">
    <source>
        <dbReference type="ARBA" id="ARBA00022801"/>
    </source>
</evidence>
<keyword evidence="8" id="KW-0067">ATP-binding</keyword>
<evidence type="ECO:0000256" key="12">
    <source>
        <dbReference type="ARBA" id="ARBA00023204"/>
    </source>
</evidence>
<dbReference type="InterPro" id="IPR006555">
    <property type="entry name" value="ATP-dep_Helicase_C"/>
</dbReference>
<evidence type="ECO:0000256" key="8">
    <source>
        <dbReference type="ARBA" id="ARBA00022840"/>
    </source>
</evidence>
<dbReference type="PROSITE" id="PS51193">
    <property type="entry name" value="HELICASE_ATP_BIND_2"/>
    <property type="match status" value="1"/>
</dbReference>
<dbReference type="InterPro" id="IPR014013">
    <property type="entry name" value="Helic_SF1/SF2_ATP-bd_DinG/Rad3"/>
</dbReference>
<dbReference type="OrthoDB" id="9765586at2"/>
<dbReference type="InterPro" id="IPR027417">
    <property type="entry name" value="P-loop_NTPase"/>
</dbReference>
<dbReference type="Gene3D" id="3.40.50.300">
    <property type="entry name" value="P-loop containing nucleotide triphosphate hydrolases"/>
    <property type="match status" value="2"/>
</dbReference>
<dbReference type="InterPro" id="IPR014001">
    <property type="entry name" value="Helicase_ATP-bd"/>
</dbReference>
<reference evidence="18 19" key="1">
    <citation type="submission" date="2006-02" db="EMBL/GenBank/DDBJ databases">
        <authorList>
            <person name="Pinhassi J."/>
            <person name="Pedros-Alio C."/>
            <person name="Ferriera S."/>
            <person name="Johnson J."/>
            <person name="Kravitz S."/>
            <person name="Halpern A."/>
            <person name="Remington K."/>
            <person name="Beeson K."/>
            <person name="Tran B."/>
            <person name="Rogers Y.-H."/>
            <person name="Friedman R."/>
            <person name="Venter J.C."/>
        </authorList>
    </citation>
    <scope>NUCLEOTIDE SEQUENCE [LARGE SCALE GENOMIC DNA]</scope>
    <source>
        <strain evidence="18 19">MED297</strain>
    </source>
</reference>
<dbReference type="Pfam" id="PF13307">
    <property type="entry name" value="Helicase_C_2"/>
    <property type="match status" value="1"/>
</dbReference>
<evidence type="ECO:0000259" key="17">
    <source>
        <dbReference type="PROSITE" id="PS51193"/>
    </source>
</evidence>
<evidence type="ECO:0000256" key="5">
    <source>
        <dbReference type="ARBA" id="ARBA00022763"/>
    </source>
</evidence>
<comment type="similarity">
    <text evidence="14">Belongs to the helicase family. DinG subfamily.</text>
</comment>
<dbReference type="InterPro" id="IPR042493">
    <property type="entry name" value="XPD_DNA_FeS"/>
</dbReference>
<dbReference type="GO" id="GO:0051539">
    <property type="term" value="F:4 iron, 4 sulfur cluster binding"/>
    <property type="evidence" value="ECO:0007669"/>
    <property type="project" value="UniProtKB-KW"/>
</dbReference>
<evidence type="ECO:0000256" key="10">
    <source>
        <dbReference type="ARBA" id="ARBA00023014"/>
    </source>
</evidence>
<evidence type="ECO:0000256" key="2">
    <source>
        <dbReference type="ARBA" id="ARBA00022485"/>
    </source>
</evidence>
<dbReference type="EC" id="5.6.2.3" evidence="15"/>
<gene>
    <name evidence="18" type="ORF">MED297_04839</name>
</gene>
<dbReference type="EMBL" id="AAOE01000028">
    <property type="protein sequence ID" value="EAR07948.1"/>
    <property type="molecule type" value="Genomic_DNA"/>
</dbReference>
<evidence type="ECO:0000256" key="16">
    <source>
        <dbReference type="ARBA" id="ARBA00048954"/>
    </source>
</evidence>
<evidence type="ECO:0000256" key="9">
    <source>
        <dbReference type="ARBA" id="ARBA00023004"/>
    </source>
</evidence>
<dbReference type="InterPro" id="IPR006554">
    <property type="entry name" value="Helicase-like_DEXD_c2"/>
</dbReference>
<evidence type="ECO:0000256" key="3">
    <source>
        <dbReference type="ARBA" id="ARBA00022723"/>
    </source>
</evidence>
<dbReference type="GO" id="GO:0046872">
    <property type="term" value="F:metal ion binding"/>
    <property type="evidence" value="ECO:0007669"/>
    <property type="project" value="UniProtKB-KW"/>
</dbReference>
<keyword evidence="9" id="KW-0408">Iron</keyword>
<evidence type="ECO:0000256" key="15">
    <source>
        <dbReference type="ARBA" id="ARBA00044969"/>
    </source>
</evidence>
<dbReference type="InterPro" id="IPR045028">
    <property type="entry name" value="DinG/Rad3-like"/>
</dbReference>
<protein>
    <recommendedName>
        <fullName evidence="15">DNA 5'-3' helicase</fullName>
        <ecNumber evidence="15">5.6.2.3</ecNumber>
    </recommendedName>
</protein>
<dbReference type="Proteomes" id="UP000005953">
    <property type="component" value="Unassembled WGS sequence"/>
</dbReference>
<keyword evidence="6" id="KW-0378">Hydrolase</keyword>
<proteinExistence type="inferred from homology"/>
<evidence type="ECO:0000256" key="7">
    <source>
        <dbReference type="ARBA" id="ARBA00022806"/>
    </source>
</evidence>
<dbReference type="InterPro" id="IPR011545">
    <property type="entry name" value="DEAD/DEAH_box_helicase_dom"/>
</dbReference>
<keyword evidence="11" id="KW-0238">DNA-binding</keyword>
<evidence type="ECO:0000256" key="11">
    <source>
        <dbReference type="ARBA" id="ARBA00023125"/>
    </source>
</evidence>
<evidence type="ECO:0000256" key="13">
    <source>
        <dbReference type="ARBA" id="ARBA00023235"/>
    </source>
</evidence>
<keyword evidence="4" id="KW-0547">Nucleotide-binding</keyword>
<dbReference type="InterPro" id="IPR010614">
    <property type="entry name" value="RAD3-like_helicase_DEAD"/>
</dbReference>
<dbReference type="GO" id="GO:0016818">
    <property type="term" value="F:hydrolase activity, acting on acid anhydrides, in phosphorus-containing anhydrides"/>
    <property type="evidence" value="ECO:0007669"/>
    <property type="project" value="InterPro"/>
</dbReference>
<evidence type="ECO:0000313" key="18">
    <source>
        <dbReference type="EMBL" id="EAR07948.1"/>
    </source>
</evidence>
<evidence type="ECO:0000256" key="14">
    <source>
        <dbReference type="ARBA" id="ARBA00038058"/>
    </source>
</evidence>
<name>A4BIT1_9GAMM</name>
<keyword evidence="2" id="KW-0004">4Fe-4S</keyword>
<dbReference type="AlphaFoldDB" id="A4BIT1"/>
<dbReference type="Gene3D" id="3.90.320.10">
    <property type="match status" value="1"/>
</dbReference>
<accession>A4BIT1</accession>
<evidence type="ECO:0000313" key="19">
    <source>
        <dbReference type="Proteomes" id="UP000005953"/>
    </source>
</evidence>
<comment type="catalytic activity">
    <reaction evidence="16">
        <text>ATP + H2O = ADP + phosphate + H(+)</text>
        <dbReference type="Rhea" id="RHEA:13065"/>
        <dbReference type="ChEBI" id="CHEBI:15377"/>
        <dbReference type="ChEBI" id="CHEBI:15378"/>
        <dbReference type="ChEBI" id="CHEBI:30616"/>
        <dbReference type="ChEBI" id="CHEBI:43474"/>
        <dbReference type="ChEBI" id="CHEBI:456216"/>
        <dbReference type="EC" id="5.6.2.3"/>
    </reaction>
</comment>
<dbReference type="SMART" id="SM00488">
    <property type="entry name" value="DEXDc2"/>
    <property type="match status" value="1"/>
</dbReference>
<keyword evidence="3" id="KW-0479">Metal-binding</keyword>
<keyword evidence="5" id="KW-0227">DNA damage</keyword>
<evidence type="ECO:0000256" key="4">
    <source>
        <dbReference type="ARBA" id="ARBA00022741"/>
    </source>
</evidence>
<keyword evidence="10" id="KW-0411">Iron-sulfur</keyword>
<dbReference type="SMART" id="SM00491">
    <property type="entry name" value="HELICc2"/>
    <property type="match status" value="1"/>
</dbReference>
<dbReference type="SUPFAM" id="SSF52540">
    <property type="entry name" value="P-loop containing nucleoside triphosphate hydrolases"/>
    <property type="match status" value="1"/>
</dbReference>
<dbReference type="HOGENOM" id="CLU_006515_7_0_6"/>
<feature type="domain" description="Helicase ATP-binding" evidence="17">
    <location>
        <begin position="177"/>
        <end position="419"/>
    </location>
</feature>
<dbReference type="Pfam" id="PF06733">
    <property type="entry name" value="DEAD_2"/>
    <property type="match status" value="1"/>
</dbReference>
<dbReference type="STRING" id="314283.MED297_04839"/>
<keyword evidence="12" id="KW-0234">DNA repair</keyword>